<dbReference type="EMBL" id="CAJPWZ010000866">
    <property type="protein sequence ID" value="CAG2201782.1"/>
    <property type="molecule type" value="Genomic_DNA"/>
</dbReference>
<protein>
    <submittedName>
        <fullName evidence="1">LRRK2</fullName>
        <ecNumber evidence="1">2.7.11.1</ecNumber>
    </submittedName>
</protein>
<dbReference type="AlphaFoldDB" id="A0A8S3R9N3"/>
<dbReference type="Proteomes" id="UP000683360">
    <property type="component" value="Unassembled WGS sequence"/>
</dbReference>
<dbReference type="Pfam" id="PF08477">
    <property type="entry name" value="Roc"/>
    <property type="match status" value="1"/>
</dbReference>
<accession>A0A8S3R9N3</accession>
<reference evidence="1" key="1">
    <citation type="submission" date="2021-03" db="EMBL/GenBank/DDBJ databases">
        <authorList>
            <person name="Bekaert M."/>
        </authorList>
    </citation>
    <scope>NUCLEOTIDE SEQUENCE</scope>
</reference>
<dbReference type="SUPFAM" id="SSF52540">
    <property type="entry name" value="P-loop containing nucleoside triphosphate hydrolases"/>
    <property type="match status" value="1"/>
</dbReference>
<keyword evidence="2" id="KW-1185">Reference proteome</keyword>
<keyword evidence="1" id="KW-0808">Transferase</keyword>
<name>A0A8S3R9N3_MYTED</name>
<gene>
    <name evidence="1" type="ORF">MEDL_16413</name>
</gene>
<evidence type="ECO:0000313" key="1">
    <source>
        <dbReference type="EMBL" id="CAG2201782.1"/>
    </source>
</evidence>
<dbReference type="OrthoDB" id="10252328at2759"/>
<dbReference type="InterPro" id="IPR027417">
    <property type="entry name" value="P-loop_NTPase"/>
</dbReference>
<sequence length="426" mass="49967">MSTFDRENFLQAAKSGTTKRYHIRVMIVGENSSEKTYLLRRLMNEKIEVSLSSDRLDIKRRQCKINVKTDEWYFSTADNVPFSSWCGDSEQFADCVFWDFAGKKELYATHQTFLTPNALYLLVIDISKDFTDTTYNDMTEREFDSIELLSISEYIDFWLNNIHCYATDVYNGSKKDNEIEEVMPSIIMVCTGCQKSIVLDPDWLVDIFRCVVSPVITAELTEFQDMGMLRNNLIIQLFEKVPVLGEQTDFVLQILEHFDIIIRSINDDTTKCFYMPCMIKTLKLSDITFIFDLNNGSHASAWFCLDFDVLPQSFFIHLLVRFVEDFKPCMKKEYQPSFYRNVGIFNIDRCGSQQLVVCQSNNIVAMQVWQKNGMEHSCYSDIKNKMIDFVKSTKQHYHLNITYEQKLNVQMEDYVRKRELLTMTFL</sequence>
<dbReference type="Gene3D" id="3.40.50.300">
    <property type="entry name" value="P-loop containing nucleotide triphosphate hydrolases"/>
    <property type="match status" value="1"/>
</dbReference>
<evidence type="ECO:0000313" key="2">
    <source>
        <dbReference type="Proteomes" id="UP000683360"/>
    </source>
</evidence>
<dbReference type="GO" id="GO:0004674">
    <property type="term" value="F:protein serine/threonine kinase activity"/>
    <property type="evidence" value="ECO:0007669"/>
    <property type="project" value="UniProtKB-EC"/>
</dbReference>
<organism evidence="1 2">
    <name type="scientific">Mytilus edulis</name>
    <name type="common">Blue mussel</name>
    <dbReference type="NCBI Taxonomy" id="6550"/>
    <lineage>
        <taxon>Eukaryota</taxon>
        <taxon>Metazoa</taxon>
        <taxon>Spiralia</taxon>
        <taxon>Lophotrochozoa</taxon>
        <taxon>Mollusca</taxon>
        <taxon>Bivalvia</taxon>
        <taxon>Autobranchia</taxon>
        <taxon>Pteriomorphia</taxon>
        <taxon>Mytilida</taxon>
        <taxon>Mytiloidea</taxon>
        <taxon>Mytilidae</taxon>
        <taxon>Mytilinae</taxon>
        <taxon>Mytilus</taxon>
    </lineage>
</organism>
<proteinExistence type="predicted"/>
<comment type="caution">
    <text evidence="1">The sequence shown here is derived from an EMBL/GenBank/DDBJ whole genome shotgun (WGS) entry which is preliminary data.</text>
</comment>
<dbReference type="EC" id="2.7.11.1" evidence="1"/>